<protein>
    <submittedName>
        <fullName evidence="1">Uncharacterized protein</fullName>
    </submittedName>
</protein>
<dbReference type="Proteomes" id="UP000887159">
    <property type="component" value="Unassembled WGS sequence"/>
</dbReference>
<name>A0A8X6R9R0_TRICX</name>
<organism evidence="1 2">
    <name type="scientific">Trichonephila clavipes</name>
    <name type="common">Golden silk orbweaver</name>
    <name type="synonym">Nephila clavipes</name>
    <dbReference type="NCBI Taxonomy" id="2585209"/>
    <lineage>
        <taxon>Eukaryota</taxon>
        <taxon>Metazoa</taxon>
        <taxon>Ecdysozoa</taxon>
        <taxon>Arthropoda</taxon>
        <taxon>Chelicerata</taxon>
        <taxon>Arachnida</taxon>
        <taxon>Araneae</taxon>
        <taxon>Araneomorphae</taxon>
        <taxon>Entelegynae</taxon>
        <taxon>Araneoidea</taxon>
        <taxon>Nephilidae</taxon>
        <taxon>Trichonephila</taxon>
    </lineage>
</organism>
<dbReference type="EMBL" id="BMAU01021039">
    <property type="protein sequence ID" value="GFX87816.1"/>
    <property type="molecule type" value="Genomic_DNA"/>
</dbReference>
<keyword evidence="2" id="KW-1185">Reference proteome</keyword>
<proteinExistence type="predicted"/>
<comment type="caution">
    <text evidence="1">The sequence shown here is derived from an EMBL/GenBank/DDBJ whole genome shotgun (WGS) entry which is preliminary data.</text>
</comment>
<evidence type="ECO:0000313" key="2">
    <source>
        <dbReference type="Proteomes" id="UP000887159"/>
    </source>
</evidence>
<dbReference type="AlphaFoldDB" id="A0A8X6R9R0"/>
<accession>A0A8X6R9R0</accession>
<sequence length="96" mass="11054">MLPLTIKHTSDQEYDLVKEYESDDERHVALQSLIDHWTNTPPRRNHTTTSTTRCSRLRREGTQIFHSPLSPPIPLSKHHCNMFETGTSRIPTCSIG</sequence>
<gene>
    <name evidence="1" type="ORF">TNCV_2190921</name>
</gene>
<evidence type="ECO:0000313" key="1">
    <source>
        <dbReference type="EMBL" id="GFX87816.1"/>
    </source>
</evidence>
<reference evidence="1" key="1">
    <citation type="submission" date="2020-08" db="EMBL/GenBank/DDBJ databases">
        <title>Multicomponent nature underlies the extraordinary mechanical properties of spider dragline silk.</title>
        <authorList>
            <person name="Kono N."/>
            <person name="Nakamura H."/>
            <person name="Mori M."/>
            <person name="Yoshida Y."/>
            <person name="Ohtoshi R."/>
            <person name="Malay A.D."/>
            <person name="Moran D.A.P."/>
            <person name="Tomita M."/>
            <person name="Numata K."/>
            <person name="Arakawa K."/>
        </authorList>
    </citation>
    <scope>NUCLEOTIDE SEQUENCE</scope>
</reference>